<feature type="domain" description="Four-carbon acid sugar kinase N-terminal" evidence="7">
    <location>
        <begin position="34"/>
        <end position="274"/>
    </location>
</feature>
<dbReference type="Gene3D" id="3.40.50.10840">
    <property type="entry name" value="Putative sugar-binding, N-terminal domain"/>
    <property type="match status" value="1"/>
</dbReference>
<evidence type="ECO:0000256" key="2">
    <source>
        <dbReference type="ARBA" id="ARBA00022679"/>
    </source>
</evidence>
<keyword evidence="5" id="KW-0067">ATP-binding</keyword>
<evidence type="ECO:0000259" key="8">
    <source>
        <dbReference type="Pfam" id="PF17042"/>
    </source>
</evidence>
<evidence type="ECO:0000256" key="4">
    <source>
        <dbReference type="ARBA" id="ARBA00022777"/>
    </source>
</evidence>
<dbReference type="RefSeq" id="WP_087453234.1">
    <property type="nucleotide sequence ID" value="NZ_CP021417.2"/>
</dbReference>
<comment type="similarity">
    <text evidence="1">Belongs to the four-carbon acid sugar kinase family.</text>
</comment>
<dbReference type="GO" id="GO:0016301">
    <property type="term" value="F:kinase activity"/>
    <property type="evidence" value="ECO:0007669"/>
    <property type="project" value="UniProtKB-KW"/>
</dbReference>
<evidence type="ECO:0000256" key="3">
    <source>
        <dbReference type="ARBA" id="ARBA00022741"/>
    </source>
</evidence>
<dbReference type="Gene3D" id="3.40.980.20">
    <property type="entry name" value="Four-carbon acid sugar kinase, nucleotide binding domain"/>
    <property type="match status" value="1"/>
</dbReference>
<dbReference type="Proteomes" id="UP000195652">
    <property type="component" value="Chromosome"/>
</dbReference>
<dbReference type="InterPro" id="IPR010737">
    <property type="entry name" value="4-carb_acid_sugar_kinase_N"/>
</dbReference>
<gene>
    <name evidence="9" type="ORF">CBE74_01200</name>
</gene>
<evidence type="ECO:0000256" key="1">
    <source>
        <dbReference type="ARBA" id="ARBA00005715"/>
    </source>
</evidence>
<dbReference type="InterPro" id="IPR037051">
    <property type="entry name" value="4-carb_acid_sugar_kinase_N_sf"/>
</dbReference>
<reference evidence="9 10" key="4">
    <citation type="journal article" date="2020" name="PLoS ONE">
        <title>Taxonomic classification of strain PO100/5 shows a broader geographic distribution and genetic markers of the recently described Corynebacterium silvaticum.</title>
        <authorList>
            <person name="Viana M.V.C."/>
            <person name="Profeta R."/>
            <person name="da Silva A.L."/>
            <person name="Hurtado R."/>
            <person name="Cerqueira J.C."/>
            <person name="Ribeiro B.F.S."/>
            <person name="Almeida M.O."/>
            <person name="Morais-Rodrigues F."/>
            <person name="Soares S.C."/>
            <person name="Oliveira M."/>
            <person name="Tavares L."/>
            <person name="Figueiredo H."/>
            <person name="Wattam A.R."/>
            <person name="Barh D."/>
            <person name="Ghosh P."/>
            <person name="Silva A."/>
            <person name="Azevedo V."/>
        </authorList>
    </citation>
    <scope>NUCLEOTIDE SEQUENCE [LARGE SCALE GENOMIC DNA]</scope>
    <source>
        <strain evidence="9 10">PO100/5</strain>
    </source>
</reference>
<reference evidence="9 10" key="3">
    <citation type="journal article" date="2020" name="Int. J. Syst. Evol. Microbiol.">
        <title>Corynebacterium silvaticum sp. nov., a unique group of NTTB corynebacteria in wild boar and roe deer.</title>
        <authorList>
            <person name="Dangel A."/>
            <person name="Berger A."/>
            <person name="Rau J."/>
            <person name="Eisenberg T."/>
            <person name="Kampfer P."/>
            <person name="Margos G."/>
            <person name="Contzen M."/>
            <person name="Busse H.J."/>
            <person name="Konrad R."/>
            <person name="Peters M."/>
            <person name="Sting R."/>
            <person name="Sing A."/>
        </authorList>
    </citation>
    <scope>NUCLEOTIDE SEQUENCE [LARGE SCALE GENOMIC DNA]</scope>
    <source>
        <strain evidence="9 10">PO100/5</strain>
    </source>
</reference>
<evidence type="ECO:0000313" key="9">
    <source>
        <dbReference type="EMBL" id="ARU45349.1"/>
    </source>
</evidence>
<dbReference type="Pfam" id="PF17042">
    <property type="entry name" value="NBD_C"/>
    <property type="match status" value="1"/>
</dbReference>
<dbReference type="AlphaFoldDB" id="A0A7Y4LKG1"/>
<dbReference type="KEGG" id="csil:CBE74_01200"/>
<dbReference type="EMBL" id="CP021417">
    <property type="protein sequence ID" value="ARU45349.1"/>
    <property type="molecule type" value="Genomic_DNA"/>
</dbReference>
<reference evidence="9 10" key="1">
    <citation type="journal article" date="2014" name="BMC Vet. Res.">
        <title>First report of Corynebacterium pseudotuberculosis from caseous lymphadenitis lesions in Black Alentejano pig (Sus scrofa domesticus).</title>
        <authorList>
            <person name="Oliveira M."/>
            <person name="Barroco C."/>
            <person name="Mottola C."/>
            <person name="Santos R."/>
            <person name="Lemsaddek A."/>
            <person name="Tavares L."/>
            <person name="Semedo-Lemsaddek T."/>
        </authorList>
    </citation>
    <scope>NUCLEOTIDE SEQUENCE [LARGE SCALE GENOMIC DNA]</scope>
    <source>
        <strain evidence="9 10">PO100/5</strain>
    </source>
</reference>
<protein>
    <submittedName>
        <fullName evidence="9">Four-carbon acid sugar kinase family protein</fullName>
    </submittedName>
</protein>
<dbReference type="GeneID" id="75006907"/>
<dbReference type="InterPro" id="IPR031475">
    <property type="entry name" value="NBD_C"/>
</dbReference>
<dbReference type="Pfam" id="PF07005">
    <property type="entry name" value="SBD_N"/>
    <property type="match status" value="1"/>
</dbReference>
<dbReference type="SUPFAM" id="SSF142764">
    <property type="entry name" value="YgbK-like"/>
    <property type="match status" value="1"/>
</dbReference>
<dbReference type="GO" id="GO:0005524">
    <property type="term" value="F:ATP binding"/>
    <property type="evidence" value="ECO:0007669"/>
    <property type="project" value="UniProtKB-KW"/>
</dbReference>
<evidence type="ECO:0000313" key="10">
    <source>
        <dbReference type="Proteomes" id="UP000195652"/>
    </source>
</evidence>
<keyword evidence="4 9" id="KW-0418">Kinase</keyword>
<reference evidence="9 10" key="2">
    <citation type="journal article" date="2020" name="Antonie Van Leeuwenhoek">
        <title>Phylogenomic characterisation of a novel corynebacterial species pathogenic to animals.</title>
        <authorList>
            <person name="Moller J."/>
            <person name="Musella L."/>
            <person name="Melnikov V."/>
            <person name="Geissdorfer W."/>
            <person name="Burkovski A."/>
            <person name="Sangal V."/>
        </authorList>
    </citation>
    <scope>NUCLEOTIDE SEQUENCE [LARGE SCALE GENOMIC DNA]</scope>
    <source>
        <strain evidence="9 10">PO100/5</strain>
    </source>
</reference>
<evidence type="ECO:0000256" key="5">
    <source>
        <dbReference type="ARBA" id="ARBA00022840"/>
    </source>
</evidence>
<sequence length="475" mass="50944">MTLYQLSELTEGFPAPLNIHASAVKQATPAHTVLIVLDDDPTGTQSVAHLPVLTRWEQEDFAWALAQDTPAIYVMTNSRSLDPHHAEAINVSVAEAAYAAAEAAGKRPIFVSRSDSTLRGHFPLEPDTLAEVVEKHEGPVDGYIIVPAFGDAGRITVDSVHYAGNAATGFQPVGETEFARDATFGYSSSQLPEWVEEKTTGAVLATDVLRITLRTIRSDTNAIAEQLLQAAHRQPIVADIVDEHDLRALSLGILQAERMGKRFIYRVGPPFVRARIGQETPEVLNAETIAASRHVPATVPGGLIVVGSHVPTTTRQLNHLLQTSSPTVIELDVRSVLADDSEHYLDRLHTQLLQAIKKDNVVFHTSRELVTGATGEESLSIARKVSRALVSAVNRIVHEVTPRFVVAKGGITSSDVASQGLEMTKAMVIGLIQPGIISLWSTAEGPAAGVPYIVFAGNVGTDASLADVVSTLSQD</sequence>
<evidence type="ECO:0000256" key="6">
    <source>
        <dbReference type="ARBA" id="ARBA00023277"/>
    </source>
</evidence>
<keyword evidence="6" id="KW-0119">Carbohydrate metabolism</keyword>
<keyword evidence="2" id="KW-0808">Transferase</keyword>
<keyword evidence="3" id="KW-0547">Nucleotide-binding</keyword>
<keyword evidence="10" id="KW-1185">Reference proteome</keyword>
<dbReference type="InterPro" id="IPR042213">
    <property type="entry name" value="NBD_C_sf"/>
</dbReference>
<accession>A0A7Y4LKG1</accession>
<organism evidence="9 10">
    <name type="scientific">Corynebacterium silvaticum</name>
    <dbReference type="NCBI Taxonomy" id="2320431"/>
    <lineage>
        <taxon>Bacteria</taxon>
        <taxon>Bacillati</taxon>
        <taxon>Actinomycetota</taxon>
        <taxon>Actinomycetes</taxon>
        <taxon>Mycobacteriales</taxon>
        <taxon>Corynebacteriaceae</taxon>
        <taxon>Corynebacterium</taxon>
    </lineage>
</organism>
<evidence type="ECO:0000259" key="7">
    <source>
        <dbReference type="Pfam" id="PF07005"/>
    </source>
</evidence>
<name>A0A7Y4LKG1_9CORY</name>
<proteinExistence type="inferred from homology"/>
<dbReference type="OrthoDB" id="153193at2"/>
<feature type="domain" description="Four-carbon acid sugar kinase nucleotide binding" evidence="8">
    <location>
        <begin position="303"/>
        <end position="464"/>
    </location>
</feature>